<dbReference type="InterPro" id="IPR033132">
    <property type="entry name" value="GH_1_N_CS"/>
</dbReference>
<reference evidence="5 6" key="1">
    <citation type="journal article" date="2021" name="Hortic Res">
        <title>The domestication of Cucurbita argyrosperma as revealed by the genome of its wild relative.</title>
        <authorList>
            <person name="Barrera-Redondo J."/>
            <person name="Sanchez-de la Vega G."/>
            <person name="Aguirre-Liguori J.A."/>
            <person name="Castellanos-Morales G."/>
            <person name="Gutierrez-Guerrero Y.T."/>
            <person name="Aguirre-Dugua X."/>
            <person name="Aguirre-Planter E."/>
            <person name="Tenaillon M.I."/>
            <person name="Lira-Saade R."/>
            <person name="Eguiarte L.E."/>
        </authorList>
    </citation>
    <scope>NUCLEOTIDE SEQUENCE [LARGE SCALE GENOMIC DNA]</scope>
    <source>
        <strain evidence="5">JBR-2021</strain>
    </source>
</reference>
<keyword evidence="6" id="KW-1185">Reference proteome</keyword>
<dbReference type="GO" id="GO:0005975">
    <property type="term" value="P:carbohydrate metabolic process"/>
    <property type="evidence" value="ECO:0007669"/>
    <property type="project" value="InterPro"/>
</dbReference>
<evidence type="ECO:0000256" key="1">
    <source>
        <dbReference type="ARBA" id="ARBA00022801"/>
    </source>
</evidence>
<keyword evidence="4" id="KW-0732">Signal</keyword>
<evidence type="ECO:0000256" key="3">
    <source>
        <dbReference type="RuleBase" id="RU003690"/>
    </source>
</evidence>
<dbReference type="Pfam" id="PF00232">
    <property type="entry name" value="Glyco_hydro_1"/>
    <property type="match status" value="1"/>
</dbReference>
<gene>
    <name evidence="5" type="primary">LI</name>
    <name evidence="5" type="ORF">SDJN03_15648</name>
</gene>
<dbReference type="PROSITE" id="PS00653">
    <property type="entry name" value="GLYCOSYL_HYDROL_F1_2"/>
    <property type="match status" value="1"/>
</dbReference>
<dbReference type="PANTHER" id="PTHR10353">
    <property type="entry name" value="GLYCOSYL HYDROLASE"/>
    <property type="match status" value="1"/>
</dbReference>
<feature type="signal peptide" evidence="4">
    <location>
        <begin position="1"/>
        <end position="24"/>
    </location>
</feature>
<feature type="non-terminal residue" evidence="5">
    <location>
        <position position="1"/>
    </location>
</feature>
<organism evidence="5 6">
    <name type="scientific">Cucurbita argyrosperma subsp. sororia</name>
    <dbReference type="NCBI Taxonomy" id="37648"/>
    <lineage>
        <taxon>Eukaryota</taxon>
        <taxon>Viridiplantae</taxon>
        <taxon>Streptophyta</taxon>
        <taxon>Embryophyta</taxon>
        <taxon>Tracheophyta</taxon>
        <taxon>Spermatophyta</taxon>
        <taxon>Magnoliopsida</taxon>
        <taxon>eudicotyledons</taxon>
        <taxon>Gunneridae</taxon>
        <taxon>Pentapetalae</taxon>
        <taxon>rosids</taxon>
        <taxon>fabids</taxon>
        <taxon>Cucurbitales</taxon>
        <taxon>Cucurbitaceae</taxon>
        <taxon>Cucurbiteae</taxon>
        <taxon>Cucurbita</taxon>
    </lineage>
</organism>
<dbReference type="GO" id="GO:0008422">
    <property type="term" value="F:beta-glucosidase activity"/>
    <property type="evidence" value="ECO:0007669"/>
    <property type="project" value="UniProtKB-ARBA"/>
</dbReference>
<comment type="caution">
    <text evidence="5">The sequence shown here is derived from an EMBL/GenBank/DDBJ whole genome shotgun (WGS) entry which is preliminary data.</text>
</comment>
<proteinExistence type="inferred from homology"/>
<evidence type="ECO:0000313" key="6">
    <source>
        <dbReference type="Proteomes" id="UP000685013"/>
    </source>
</evidence>
<protein>
    <submittedName>
        <fullName evidence="5">Cyanogenic beta-glucosidase</fullName>
    </submittedName>
</protein>
<accession>A0AAV6N4I7</accession>
<evidence type="ECO:0000256" key="2">
    <source>
        <dbReference type="ARBA" id="ARBA00023295"/>
    </source>
</evidence>
<dbReference type="PANTHER" id="PTHR10353:SF137">
    <property type="entry name" value="MYROSINASE 3-RELATED"/>
    <property type="match status" value="1"/>
</dbReference>
<feature type="chain" id="PRO_5043933124" evidence="4">
    <location>
        <begin position="25"/>
        <end position="178"/>
    </location>
</feature>
<dbReference type="AlphaFoldDB" id="A0AAV6N4I7"/>
<dbReference type="EMBL" id="JAGKQH010000010">
    <property type="protein sequence ID" value="KAG6590225.1"/>
    <property type="molecule type" value="Genomic_DNA"/>
</dbReference>
<keyword evidence="1" id="KW-0378">Hydrolase</keyword>
<dbReference type="Proteomes" id="UP000685013">
    <property type="component" value="Chromosome 10"/>
</dbReference>
<comment type="similarity">
    <text evidence="3">Belongs to the glycosyl hydrolase 1 family.</text>
</comment>
<keyword evidence="2" id="KW-0326">Glycosidase</keyword>
<dbReference type="InterPro" id="IPR001360">
    <property type="entry name" value="Glyco_hydro_1"/>
</dbReference>
<evidence type="ECO:0000313" key="5">
    <source>
        <dbReference type="EMBL" id="KAG6590225.1"/>
    </source>
</evidence>
<sequence length="178" mass="19993">MAIKSGDAFLSFVFFLLVLVIARADGPSRRPIDVVRRSSFPKGFVFGSSSAAYQFEGAAFEDGKGPSVWDNFTHAHPEKIYDHSNGDVALDQYHRYKEDVAIMKKMGFDAYRFSISWSRILPKGTLKGGVNKKGIRYYNNLINELLANGIKPYVTLFHWDTPQALEEKYGGFLGAQIV</sequence>
<evidence type="ECO:0000256" key="4">
    <source>
        <dbReference type="SAM" id="SignalP"/>
    </source>
</evidence>
<name>A0AAV6N4I7_9ROSI</name>